<keyword evidence="7 11" id="KW-0472">Membrane</keyword>
<keyword evidence="2" id="KW-1003">Cell membrane</keyword>
<name>A0A6P8JSH7_DROMA</name>
<dbReference type="GO" id="GO:0005549">
    <property type="term" value="F:odorant binding"/>
    <property type="evidence" value="ECO:0007669"/>
    <property type="project" value="InterPro"/>
</dbReference>
<evidence type="ECO:0000256" key="5">
    <source>
        <dbReference type="ARBA" id="ARBA00022725"/>
    </source>
</evidence>
<feature type="transmembrane region" description="Helical" evidence="11">
    <location>
        <begin position="204"/>
        <end position="229"/>
    </location>
</feature>
<evidence type="ECO:0000256" key="11">
    <source>
        <dbReference type="RuleBase" id="RU351113"/>
    </source>
</evidence>
<dbReference type="AlphaFoldDB" id="A0A6P8JSH7"/>
<feature type="transmembrane region" description="Helical" evidence="11">
    <location>
        <begin position="146"/>
        <end position="165"/>
    </location>
</feature>
<evidence type="ECO:0000256" key="8">
    <source>
        <dbReference type="ARBA" id="ARBA00023170"/>
    </source>
</evidence>
<evidence type="ECO:0000313" key="12">
    <source>
        <dbReference type="Proteomes" id="UP000515162"/>
    </source>
</evidence>
<proteinExistence type="inferred from homology"/>
<organism evidence="12 13">
    <name type="scientific">Drosophila mauritiana</name>
    <name type="common">Fruit fly</name>
    <dbReference type="NCBI Taxonomy" id="7226"/>
    <lineage>
        <taxon>Eukaryota</taxon>
        <taxon>Metazoa</taxon>
        <taxon>Ecdysozoa</taxon>
        <taxon>Arthropoda</taxon>
        <taxon>Hexapoda</taxon>
        <taxon>Insecta</taxon>
        <taxon>Pterygota</taxon>
        <taxon>Neoptera</taxon>
        <taxon>Endopterygota</taxon>
        <taxon>Diptera</taxon>
        <taxon>Brachycera</taxon>
        <taxon>Muscomorpha</taxon>
        <taxon>Ephydroidea</taxon>
        <taxon>Drosophilidae</taxon>
        <taxon>Drosophila</taxon>
        <taxon>Sophophora</taxon>
    </lineage>
</organism>
<evidence type="ECO:0000313" key="13">
    <source>
        <dbReference type="RefSeq" id="XP_033159577.1"/>
    </source>
</evidence>
<protein>
    <recommendedName>
        <fullName evidence="11">Odorant receptor</fullName>
    </recommendedName>
</protein>
<keyword evidence="3 11" id="KW-0716">Sensory transduction</keyword>
<evidence type="ECO:0000256" key="10">
    <source>
        <dbReference type="ARBA" id="ARBA00038679"/>
    </source>
</evidence>
<keyword evidence="8 11" id="KW-0675">Receptor</keyword>
<sequence length="407" mass="46827">MANVAEESKEKHYDVDDFLRLPVIFYNVMGIAPYETDRKPTIWFQIYFVLNAVNAVLAFTAEIAFMVNTFRDNENFLESCIVLSYVSFVVTGLLKMCAVMYRKPKLTSLVRQLRTCFPSSSAKDQEEYAVKSYLDRSHMYTKGFGGLYTITYFAHILIPLLVYIIQSVVLQYPDAEQIMPFYQLEPWEFHDSWLFYPTYFHQSFAGYTATCGSIAGDLMIFAVVLQVIMHYERLAKVLREFKIQALNAPNGVNEDLRKLQSLIANHIDILRLTDVMNEVFGIPLLLNFIVSALLVCLVGFQLTLDFNPEYFCKQVLLLTSVLFEVYLLCSFSQMLKDASENVGHAAYDMDWLGSDKRFKKILIYISMRAQKPVCLKATIVLDLSLSTMSIFLGMSYKFFGALKTMYQ</sequence>
<feature type="transmembrane region" description="Helical" evidence="11">
    <location>
        <begin position="373"/>
        <end position="396"/>
    </location>
</feature>
<keyword evidence="4 11" id="KW-0812">Transmembrane</keyword>
<dbReference type="Proteomes" id="UP000515162">
    <property type="component" value="Chromosome 3L"/>
</dbReference>
<keyword evidence="12" id="KW-1185">Reference proteome</keyword>
<keyword evidence="9 11" id="KW-0807">Transducer</keyword>
<evidence type="ECO:0000256" key="7">
    <source>
        <dbReference type="ARBA" id="ARBA00023136"/>
    </source>
</evidence>
<gene>
    <name evidence="13" type="primary">LOC117140646</name>
</gene>
<reference evidence="13" key="1">
    <citation type="submission" date="2025-08" db="UniProtKB">
        <authorList>
            <consortium name="RefSeq"/>
        </authorList>
    </citation>
    <scope>IDENTIFICATION</scope>
    <source>
        <strain evidence="13">Mau12</strain>
        <tissue evidence="13">Whole Body</tissue>
    </source>
</reference>
<keyword evidence="6 11" id="KW-1133">Transmembrane helix</keyword>
<dbReference type="PANTHER" id="PTHR21137">
    <property type="entry name" value="ODORANT RECEPTOR"/>
    <property type="match status" value="1"/>
</dbReference>
<evidence type="ECO:0000256" key="1">
    <source>
        <dbReference type="ARBA" id="ARBA00004651"/>
    </source>
</evidence>
<comment type="caution">
    <text evidence="11">Lacks conserved residue(s) required for the propagation of feature annotation.</text>
</comment>
<accession>A0A6P8JSH7</accession>
<comment type="subcellular location">
    <subcellularLocation>
        <location evidence="1 11">Cell membrane</location>
        <topology evidence="1 11">Multi-pass membrane protein</topology>
    </subcellularLocation>
</comment>
<comment type="subunit">
    <text evidence="10">Interacts with Orco. Complexes exist early in the endomembrane system in olfactory sensory neurons (OSNs), coupling these complexes to the conserved ciliary trafficking pathway.</text>
</comment>
<keyword evidence="5 11" id="KW-0552">Olfaction</keyword>
<dbReference type="InterPro" id="IPR004117">
    <property type="entry name" value="7tm6_olfct_rcpt"/>
</dbReference>
<dbReference type="PANTHER" id="PTHR21137:SF44">
    <property type="entry name" value="ODORANT RECEPTOR 13A-RELATED"/>
    <property type="match status" value="1"/>
</dbReference>
<evidence type="ECO:0000256" key="6">
    <source>
        <dbReference type="ARBA" id="ARBA00022989"/>
    </source>
</evidence>
<dbReference type="GO" id="GO:0004984">
    <property type="term" value="F:olfactory receptor activity"/>
    <property type="evidence" value="ECO:0007669"/>
    <property type="project" value="InterPro"/>
</dbReference>
<dbReference type="CTD" id="39109"/>
<comment type="similarity">
    <text evidence="11">Belongs to the insect chemoreceptor superfamily. Heteromeric odorant receptor channel (TC 1.A.69) family.</text>
</comment>
<evidence type="ECO:0000256" key="2">
    <source>
        <dbReference type="ARBA" id="ARBA00022475"/>
    </source>
</evidence>
<evidence type="ECO:0000256" key="4">
    <source>
        <dbReference type="ARBA" id="ARBA00022692"/>
    </source>
</evidence>
<feature type="transmembrane region" description="Helical" evidence="11">
    <location>
        <begin position="46"/>
        <end position="70"/>
    </location>
</feature>
<dbReference type="Pfam" id="PF02949">
    <property type="entry name" value="7tm_6"/>
    <property type="match status" value="1"/>
</dbReference>
<dbReference type="GO" id="GO:0007165">
    <property type="term" value="P:signal transduction"/>
    <property type="evidence" value="ECO:0007669"/>
    <property type="project" value="UniProtKB-KW"/>
</dbReference>
<evidence type="ECO:0000256" key="3">
    <source>
        <dbReference type="ARBA" id="ARBA00022606"/>
    </source>
</evidence>
<feature type="transmembrane region" description="Helical" evidence="11">
    <location>
        <begin position="82"/>
        <end position="101"/>
    </location>
</feature>
<feature type="transmembrane region" description="Helical" evidence="11">
    <location>
        <begin position="279"/>
        <end position="302"/>
    </location>
</feature>
<dbReference type="GO" id="GO:0005886">
    <property type="term" value="C:plasma membrane"/>
    <property type="evidence" value="ECO:0007669"/>
    <property type="project" value="UniProtKB-SubCell"/>
</dbReference>
<evidence type="ECO:0000256" key="9">
    <source>
        <dbReference type="ARBA" id="ARBA00023224"/>
    </source>
</evidence>
<dbReference type="GeneID" id="117140646"/>
<dbReference type="RefSeq" id="XP_033159577.1">
    <property type="nucleotide sequence ID" value="XM_033303686.1"/>
</dbReference>